<dbReference type="SUPFAM" id="SSF51126">
    <property type="entry name" value="Pectin lyase-like"/>
    <property type="match status" value="1"/>
</dbReference>
<dbReference type="RefSeq" id="WP_353423057.1">
    <property type="nucleotide sequence ID" value="NZ_CP117826.1"/>
</dbReference>
<protein>
    <submittedName>
        <fullName evidence="6">InlB B-repeat-containing protein</fullName>
    </submittedName>
</protein>
<feature type="signal peptide" evidence="4">
    <location>
        <begin position="1"/>
        <end position="27"/>
    </location>
</feature>
<dbReference type="SMART" id="SM00710">
    <property type="entry name" value="PbH1"/>
    <property type="match status" value="6"/>
</dbReference>
<keyword evidence="3" id="KW-0812">Transmembrane</keyword>
<sequence>MKKSKKWIAAIVSIVMVLTFFGGVAMAQEPEPSMEPEPTESASAEPLPEESTDPIGSAEPAPAESVEPTEESSQEPEPSVSAEPEEAGASVQPAPRMAMAPLADDGVNTAEEFKAALEAGGTVELTGSFEIPEKMDIVITQPVTLDLKGNTVTKTYGEINHYFMVIQDGGSLTLNDSAGGGKLAATNSSYGYGIELCSNSTLVINGGALEATQEVICNRYGASGVTLKINGGSVACTGYDSALSLAGASGMTVDIAGGLVTAASGEAIFATGNTESALKLNISGGTLTSEDWTVYVDGGVDVTVSGSAVLETTGFKGAVRLDGSDSRPSALKITGGTIKGDYIAVDAEGTSKITMTGGEITTNRAAAMEVSEEATAAISGGTLTGADGKAALTGGTDKITVTGGTFSSDVEAYVPDGITITQDEEGNWIVTRLDVVYLNGKNGKDANSGKDAANAVKTLDKALELVADGGTVYICGEVTVDASAAVSGIKFARADGYTGQLFSVSGAGVELTLSDVAIDGKNIDCAGTGRLVAVTNGATLNIKDGTELINNHATAVYVNVGSFLNMSGGAVKNNTISSGAYYGGAGIDNCGTTNITGGEISGNEVPGYCGGGILNERGTVTISGSAEVKNNSASWGAGIAVLSGAKTVLDGGVVSGNEAEGNGGGIYLEGFTNYDGTPAVFEMKSGSVTENISQSGTGAGIFGYYNDGETIVRISGGTVVGNQSIDEDIGHGITLAGTDSNYAKLELSGSPNISGDVFFRDDYPDGFVIDVTGEFTPAAPVEINRSNSEYGITAVEYAAGLTPDPKDFVSGALFDGLVADGQTLKWAEAEIVYFYDEDGTEFSEYRHGVVQGEKIEPDNVPAPERAGYTLAGWKLKDSEALWDFDTDVVSARTKLYAVWTLNAPAVSVKADAETVHAGTITLTAEASHDLTGAAYTYQWYKDGEALAGETGDTLTVSESGSYLVKAAASDGTKTSDEAESEPIVLTVEGHVFGPDWKSDETGHWQECACGEKTEAEEHMSDGGVVTTEPTTVAEGVKTYSCTVCGRVLRTETIPPTVKTVYYKDAATGVILNTDTTKAPEGSYLLVKPVAETEQAHADAKEALKDKAGRFVLYDITLVNAAGEPIQPAGDVLIGIPTPDGYDTSKLAVHRINEDKTTVEHGVTVQDGVSYFQTDHFSKYALIEKGSMSGAGTDDTAKDEGADSSDTPKTGDRADMTPYILLVIAGGAAVAAAVIVTMRKRRQYEK</sequence>
<proteinExistence type="predicted"/>
<dbReference type="Gene3D" id="2.160.20.20">
    <property type="match status" value="1"/>
</dbReference>
<organism evidence="6">
    <name type="scientific">Christensenella massiliensis</name>
    <dbReference type="NCBI Taxonomy" id="1805714"/>
    <lineage>
        <taxon>Bacteria</taxon>
        <taxon>Bacillati</taxon>
        <taxon>Bacillota</taxon>
        <taxon>Clostridia</taxon>
        <taxon>Christensenellales</taxon>
        <taxon>Christensenellaceae</taxon>
        <taxon>Christensenella</taxon>
    </lineage>
</organism>
<evidence type="ECO:0000256" key="4">
    <source>
        <dbReference type="SAM" id="SignalP"/>
    </source>
</evidence>
<feature type="compositionally biased region" description="Low complexity" evidence="2">
    <location>
        <begin position="75"/>
        <end position="91"/>
    </location>
</feature>
<dbReference type="Gene3D" id="2.60.40.4270">
    <property type="entry name" value="Listeria-Bacteroides repeat domain"/>
    <property type="match status" value="1"/>
</dbReference>
<dbReference type="InterPro" id="IPR006626">
    <property type="entry name" value="PbH1"/>
</dbReference>
<comment type="subcellular location">
    <subcellularLocation>
        <location evidence="1">Cell envelope</location>
    </subcellularLocation>
</comment>
<evidence type="ECO:0000256" key="3">
    <source>
        <dbReference type="SAM" id="Phobius"/>
    </source>
</evidence>
<feature type="domain" description="Ig-like" evidence="5">
    <location>
        <begin position="904"/>
        <end position="980"/>
    </location>
</feature>
<dbReference type="InterPro" id="IPR042229">
    <property type="entry name" value="Listeria/Bacterioides_rpt_sf"/>
</dbReference>
<dbReference type="InterPro" id="IPR007110">
    <property type="entry name" value="Ig-like_dom"/>
</dbReference>
<keyword evidence="3" id="KW-1133">Transmembrane helix</keyword>
<feature type="region of interest" description="Disordered" evidence="2">
    <location>
        <begin position="1189"/>
        <end position="1210"/>
    </location>
</feature>
<evidence type="ECO:0000259" key="5">
    <source>
        <dbReference type="PROSITE" id="PS50835"/>
    </source>
</evidence>
<keyword evidence="4" id="KW-0732">Signal</keyword>
<dbReference type="InterPro" id="IPR013783">
    <property type="entry name" value="Ig-like_fold"/>
</dbReference>
<dbReference type="InterPro" id="IPR013378">
    <property type="entry name" value="InlB-like_B-rpt"/>
</dbReference>
<keyword evidence="3" id="KW-0472">Membrane</keyword>
<accession>A0AAU8A661</accession>
<dbReference type="Pfam" id="PF09479">
    <property type="entry name" value="Flg_new"/>
    <property type="match status" value="1"/>
</dbReference>
<reference evidence="6" key="1">
    <citation type="submission" date="2023-02" db="EMBL/GenBank/DDBJ databases">
        <title>Gut commensal Christensenella minuta modulates host metabolism via a new class of secondary bile acids.</title>
        <authorList>
            <person name="Liu C."/>
        </authorList>
    </citation>
    <scope>NUCLEOTIDE SEQUENCE</scope>
    <source>
        <strain evidence="6">CA70</strain>
    </source>
</reference>
<dbReference type="InterPro" id="IPR011050">
    <property type="entry name" value="Pectin_lyase_fold/virulence"/>
</dbReference>
<dbReference type="GO" id="GO:0030313">
    <property type="term" value="C:cell envelope"/>
    <property type="evidence" value="ECO:0007669"/>
    <property type="project" value="UniProtKB-SubCell"/>
</dbReference>
<dbReference type="InterPro" id="IPR012332">
    <property type="entry name" value="Autotransporter_pectin_lyase_C"/>
</dbReference>
<feature type="chain" id="PRO_5043806631" evidence="4">
    <location>
        <begin position="28"/>
        <end position="1245"/>
    </location>
</feature>
<feature type="region of interest" description="Disordered" evidence="2">
    <location>
        <begin position="28"/>
        <end position="94"/>
    </location>
</feature>
<dbReference type="PROSITE" id="PS50835">
    <property type="entry name" value="IG_LIKE"/>
    <property type="match status" value="1"/>
</dbReference>
<dbReference type="EMBL" id="CP117826">
    <property type="protein sequence ID" value="XCC61658.1"/>
    <property type="molecule type" value="Genomic_DNA"/>
</dbReference>
<evidence type="ECO:0000313" key="6">
    <source>
        <dbReference type="EMBL" id="XCC61658.1"/>
    </source>
</evidence>
<evidence type="ECO:0000256" key="2">
    <source>
        <dbReference type="SAM" id="MobiDB-lite"/>
    </source>
</evidence>
<gene>
    <name evidence="6" type="ORF">PUP29_08985</name>
</gene>
<evidence type="ECO:0000256" key="1">
    <source>
        <dbReference type="ARBA" id="ARBA00004196"/>
    </source>
</evidence>
<dbReference type="Gene3D" id="2.60.40.10">
    <property type="entry name" value="Immunoglobulins"/>
    <property type="match status" value="1"/>
</dbReference>
<feature type="transmembrane region" description="Helical" evidence="3">
    <location>
        <begin position="1218"/>
        <end position="1237"/>
    </location>
</feature>
<name>A0AAU8A661_9FIRM</name>
<dbReference type="AlphaFoldDB" id="A0AAU8A661"/>